<dbReference type="AlphaFoldDB" id="A0A0C9T927"/>
<reference evidence="2" key="2">
    <citation type="submission" date="2015-01" db="EMBL/GenBank/DDBJ databases">
        <title>Evolutionary Origins and Diversification of the Mycorrhizal Mutualists.</title>
        <authorList>
            <consortium name="DOE Joint Genome Institute"/>
            <consortium name="Mycorrhizal Genomics Consortium"/>
            <person name="Kohler A."/>
            <person name="Kuo A."/>
            <person name="Nagy L.G."/>
            <person name="Floudas D."/>
            <person name="Copeland A."/>
            <person name="Barry K.W."/>
            <person name="Cichocki N."/>
            <person name="Veneault-Fourrey C."/>
            <person name="LaButti K."/>
            <person name="Lindquist E.A."/>
            <person name="Lipzen A."/>
            <person name="Lundell T."/>
            <person name="Morin E."/>
            <person name="Murat C."/>
            <person name="Riley R."/>
            <person name="Ohm R."/>
            <person name="Sun H."/>
            <person name="Tunlid A."/>
            <person name="Henrissat B."/>
            <person name="Grigoriev I.V."/>
            <person name="Hibbett D.S."/>
            <person name="Martin F."/>
        </authorList>
    </citation>
    <scope>NUCLEOTIDE SEQUENCE [LARGE SCALE GENOMIC DNA]</scope>
    <source>
        <strain evidence="2">ATCC 200175</strain>
    </source>
</reference>
<dbReference type="Proteomes" id="UP000053647">
    <property type="component" value="Unassembled WGS sequence"/>
</dbReference>
<proteinExistence type="predicted"/>
<keyword evidence="2" id="KW-1185">Reference proteome</keyword>
<protein>
    <submittedName>
        <fullName evidence="1">Unplaced genomic scaffold PAXINscaffold_46, whole genome shotgun sequence</fullName>
    </submittedName>
</protein>
<dbReference type="HOGENOM" id="CLU_1664930_0_0_1"/>
<accession>A0A0C9T927</accession>
<evidence type="ECO:0000313" key="2">
    <source>
        <dbReference type="Proteomes" id="UP000053647"/>
    </source>
</evidence>
<gene>
    <name evidence="1" type="ORF">PAXINDRAFT_171418</name>
</gene>
<reference evidence="1 2" key="1">
    <citation type="submission" date="2014-06" db="EMBL/GenBank/DDBJ databases">
        <authorList>
            <consortium name="DOE Joint Genome Institute"/>
            <person name="Kuo A."/>
            <person name="Kohler A."/>
            <person name="Nagy L.G."/>
            <person name="Floudas D."/>
            <person name="Copeland A."/>
            <person name="Barry K.W."/>
            <person name="Cichocki N."/>
            <person name="Veneault-Fourrey C."/>
            <person name="LaButti K."/>
            <person name="Lindquist E.A."/>
            <person name="Lipzen A."/>
            <person name="Lundell T."/>
            <person name="Morin E."/>
            <person name="Murat C."/>
            <person name="Sun H."/>
            <person name="Tunlid A."/>
            <person name="Henrissat B."/>
            <person name="Grigoriev I.V."/>
            <person name="Hibbett D.S."/>
            <person name="Martin F."/>
            <person name="Nordberg H.P."/>
            <person name="Cantor M.N."/>
            <person name="Hua S.X."/>
        </authorList>
    </citation>
    <scope>NUCLEOTIDE SEQUENCE [LARGE SCALE GENOMIC DNA]</scope>
    <source>
        <strain evidence="1 2">ATCC 200175</strain>
    </source>
</reference>
<name>A0A0C9T927_PAXIN</name>
<feature type="non-terminal residue" evidence="1">
    <location>
        <position position="160"/>
    </location>
</feature>
<evidence type="ECO:0000313" key="1">
    <source>
        <dbReference type="EMBL" id="KIJ12140.1"/>
    </source>
</evidence>
<sequence>MLLRSGMRSVNGCFGGGRCRIRRALACRIRWTPTGNGVIFYHGNRHSRLPFGCLPFGCLLFAIKDTHPHSRGHPCGAVHAVAADLQFPRAQHCHDYLLPCPSLIERRDHDCDVSALCKGVVSKLLRVPVRSERVPPKMNAEYSVSCALLPFLSVQVEEEL</sequence>
<dbReference type="EMBL" id="KN819368">
    <property type="protein sequence ID" value="KIJ12140.1"/>
    <property type="molecule type" value="Genomic_DNA"/>
</dbReference>
<organism evidence="1 2">
    <name type="scientific">Paxillus involutus ATCC 200175</name>
    <dbReference type="NCBI Taxonomy" id="664439"/>
    <lineage>
        <taxon>Eukaryota</taxon>
        <taxon>Fungi</taxon>
        <taxon>Dikarya</taxon>
        <taxon>Basidiomycota</taxon>
        <taxon>Agaricomycotina</taxon>
        <taxon>Agaricomycetes</taxon>
        <taxon>Agaricomycetidae</taxon>
        <taxon>Boletales</taxon>
        <taxon>Paxilineae</taxon>
        <taxon>Paxillaceae</taxon>
        <taxon>Paxillus</taxon>
    </lineage>
</organism>